<reference evidence="1" key="1">
    <citation type="journal article" date="2020" name="bioRxiv">
        <title>Chromosome-level reference genome of the European wasp spider Argiope bruennichi: a resource for studies on range expansion and evolutionary adaptation.</title>
        <authorList>
            <person name="Sheffer M.M."/>
            <person name="Hoppe A."/>
            <person name="Krehenwinkel H."/>
            <person name="Uhl G."/>
            <person name="Kuss A.W."/>
            <person name="Jensen L."/>
            <person name="Jensen C."/>
            <person name="Gillespie R.G."/>
            <person name="Hoff K.J."/>
            <person name="Prost S."/>
        </authorList>
    </citation>
    <scope>NUCLEOTIDE SEQUENCE</scope>
</reference>
<dbReference type="AlphaFoldDB" id="A0A8T0FBC9"/>
<evidence type="ECO:0000313" key="1">
    <source>
        <dbReference type="EMBL" id="KAF8788201.1"/>
    </source>
</evidence>
<comment type="caution">
    <text evidence="1">The sequence shown here is derived from an EMBL/GenBank/DDBJ whole genome shotgun (WGS) entry which is preliminary data.</text>
</comment>
<organism evidence="1 2">
    <name type="scientific">Argiope bruennichi</name>
    <name type="common">Wasp spider</name>
    <name type="synonym">Aranea bruennichi</name>
    <dbReference type="NCBI Taxonomy" id="94029"/>
    <lineage>
        <taxon>Eukaryota</taxon>
        <taxon>Metazoa</taxon>
        <taxon>Ecdysozoa</taxon>
        <taxon>Arthropoda</taxon>
        <taxon>Chelicerata</taxon>
        <taxon>Arachnida</taxon>
        <taxon>Araneae</taxon>
        <taxon>Araneomorphae</taxon>
        <taxon>Entelegynae</taxon>
        <taxon>Araneoidea</taxon>
        <taxon>Araneidae</taxon>
        <taxon>Argiope</taxon>
    </lineage>
</organism>
<dbReference type="EMBL" id="JABXBU010000015">
    <property type="protein sequence ID" value="KAF8788201.1"/>
    <property type="molecule type" value="Genomic_DNA"/>
</dbReference>
<accession>A0A8T0FBC9</accession>
<dbReference type="Proteomes" id="UP000807504">
    <property type="component" value="Unassembled WGS sequence"/>
</dbReference>
<proteinExistence type="predicted"/>
<protein>
    <submittedName>
        <fullName evidence="1">Uncharacterized protein</fullName>
    </submittedName>
</protein>
<name>A0A8T0FBC9_ARGBR</name>
<keyword evidence="2" id="KW-1185">Reference proteome</keyword>
<reference evidence="1" key="2">
    <citation type="submission" date="2020-06" db="EMBL/GenBank/DDBJ databases">
        <authorList>
            <person name="Sheffer M."/>
        </authorList>
    </citation>
    <scope>NUCLEOTIDE SEQUENCE</scope>
</reference>
<evidence type="ECO:0000313" key="2">
    <source>
        <dbReference type="Proteomes" id="UP000807504"/>
    </source>
</evidence>
<gene>
    <name evidence="1" type="ORF">HNY73_009732</name>
</gene>
<sequence>MARYLCQLCDNVVTYGENHPCFFYKNDDNVYSLPDYWKDSSRLLSQADQQNERENYELKHLSMFQNNEEVIEVEGNENEFVTFFLENVESDYRPEHDQRETYEKTIAVIGPSDVDLQMQRVLDVSDLMHATAEEEDRYKVSGTANLIVNLDLPSGNKESKNGKQVSEGEIDEHTSLKMHCKGHSKKKKTATYLKEPISTKEMTMLWLDLREKIPS</sequence>